<proteinExistence type="predicted"/>
<sequence length="168" mass="18089">MRFLNFSNNSAVSPVIGVILLIAITVASSGAAFIVMNNYELEKPVITLIEIESIDLSNHQEVILVHKGGESIDITQINILISINDEMLDHNLVHLPVIGGITGFYGALGGVFWGSPSNQGHDNRWDPGEYGNFKIASSNAVLKTGDRIKVTIVHNPTNLVISSPACIV</sequence>
<dbReference type="EMBL" id="QYBA01000006">
    <property type="protein sequence ID" value="TKY92519.1"/>
    <property type="molecule type" value="Genomic_DNA"/>
</dbReference>
<protein>
    <submittedName>
        <fullName evidence="1">Type IV pilin</fullName>
    </submittedName>
</protein>
<organism evidence="1 2">
    <name type="scientific">Candidatus Methanomarinus sp</name>
    <dbReference type="NCBI Taxonomy" id="3386244"/>
    <lineage>
        <taxon>Archaea</taxon>
        <taxon>Methanobacteriati</taxon>
        <taxon>Methanobacteriota</taxon>
        <taxon>Stenosarchaea group</taxon>
        <taxon>Methanomicrobia</taxon>
        <taxon>Methanosarcinales</taxon>
        <taxon>ANME-2 cluster</taxon>
        <taxon>Candidatus Methanocomedenaceae</taxon>
        <taxon>Candidatus Methanomarinus</taxon>
    </lineage>
</organism>
<gene>
    <name evidence="1" type="ORF">C5S46_00225</name>
</gene>
<evidence type="ECO:0000313" key="1">
    <source>
        <dbReference type="EMBL" id="TKY92519.1"/>
    </source>
</evidence>
<accession>A0AC61SCY7</accession>
<comment type="caution">
    <text evidence="1">The sequence shown here is derived from an EMBL/GenBank/DDBJ whole genome shotgun (WGS) entry which is preliminary data.</text>
</comment>
<reference evidence="1" key="1">
    <citation type="submission" date="2018-09" db="EMBL/GenBank/DDBJ databases">
        <title>A genomic encyclopedia of anaerobic methanotrophic archaea.</title>
        <authorList>
            <person name="Skennerton C.T."/>
            <person name="Chadwick G.L."/>
            <person name="Laso-Perez R."/>
            <person name="Leu A.O."/>
            <person name="Speth D.R."/>
            <person name="Yu H."/>
            <person name="Morgan-Lang C."/>
            <person name="Hatzenpichler R."/>
            <person name="Goudeau D."/>
            <person name="Malmstrom R."/>
            <person name="Woyke T."/>
            <person name="Hallam S."/>
            <person name="Tyson G.W."/>
            <person name="Wegener G."/>
            <person name="Boetius A."/>
            <person name="Orphan V.J."/>
        </authorList>
    </citation>
    <scope>NUCLEOTIDE SEQUENCE</scope>
    <source>
        <strain evidence="1">CONS3730D10UFb2</strain>
    </source>
</reference>
<evidence type="ECO:0000313" key="2">
    <source>
        <dbReference type="Proteomes" id="UP000315423"/>
    </source>
</evidence>
<dbReference type="Proteomes" id="UP000315423">
    <property type="component" value="Unassembled WGS sequence"/>
</dbReference>
<name>A0AC61SCY7_9EURY</name>